<proteinExistence type="predicted"/>
<reference evidence="1" key="1">
    <citation type="journal article" date="2010" name="Science">
        <title>Plasticity of animal genome architecture unmasked by rapid evolution of a pelagic tunicate.</title>
        <authorList>
            <person name="Denoeud F."/>
            <person name="Henriet S."/>
            <person name="Mungpakdee S."/>
            <person name="Aury J.M."/>
            <person name="Da Silva C."/>
            <person name="Brinkmann H."/>
            <person name="Mikhaleva J."/>
            <person name="Olsen L.C."/>
            <person name="Jubin C."/>
            <person name="Canestro C."/>
            <person name="Bouquet J.M."/>
            <person name="Danks G."/>
            <person name="Poulain J."/>
            <person name="Campsteijn C."/>
            <person name="Adamski M."/>
            <person name="Cross I."/>
            <person name="Yadetie F."/>
            <person name="Muffato M."/>
            <person name="Louis A."/>
            <person name="Butcher S."/>
            <person name="Tsagkogeorga G."/>
            <person name="Konrad A."/>
            <person name="Singh S."/>
            <person name="Jensen M.F."/>
            <person name="Cong E.H."/>
            <person name="Eikeseth-Otteraa H."/>
            <person name="Noel B."/>
            <person name="Anthouard V."/>
            <person name="Porcel B.M."/>
            <person name="Kachouri-Lafond R."/>
            <person name="Nishino A."/>
            <person name="Ugolini M."/>
            <person name="Chourrout P."/>
            <person name="Nishida H."/>
            <person name="Aasland R."/>
            <person name="Huzurbazar S."/>
            <person name="Westhof E."/>
            <person name="Delsuc F."/>
            <person name="Lehrach H."/>
            <person name="Reinhardt R."/>
            <person name="Weissenbach J."/>
            <person name="Roy S.W."/>
            <person name="Artiguenave F."/>
            <person name="Postlethwait J.H."/>
            <person name="Manak J.R."/>
            <person name="Thompson E.M."/>
            <person name="Jaillon O."/>
            <person name="Du Pasquier L."/>
            <person name="Boudinot P."/>
            <person name="Liberles D.A."/>
            <person name="Volff J.N."/>
            <person name="Philippe H."/>
            <person name="Lenhard B."/>
            <person name="Roest Crollius H."/>
            <person name="Wincker P."/>
            <person name="Chourrout D."/>
        </authorList>
    </citation>
    <scope>NUCLEOTIDE SEQUENCE [LARGE SCALE GENOMIC DNA]</scope>
</reference>
<dbReference type="InParanoid" id="E4WYX0"/>
<dbReference type="Proteomes" id="UP000001307">
    <property type="component" value="Unassembled WGS sequence"/>
</dbReference>
<accession>E4WYX0</accession>
<protein>
    <submittedName>
        <fullName evidence="1">Uncharacterized protein</fullName>
    </submittedName>
</protein>
<evidence type="ECO:0000313" key="2">
    <source>
        <dbReference type="Proteomes" id="UP000001307"/>
    </source>
</evidence>
<dbReference type="EMBL" id="FN653019">
    <property type="protein sequence ID" value="CBY22886.1"/>
    <property type="molecule type" value="Genomic_DNA"/>
</dbReference>
<keyword evidence="2" id="KW-1185">Reference proteome</keyword>
<organism evidence="1">
    <name type="scientific">Oikopleura dioica</name>
    <name type="common">Tunicate</name>
    <dbReference type="NCBI Taxonomy" id="34765"/>
    <lineage>
        <taxon>Eukaryota</taxon>
        <taxon>Metazoa</taxon>
        <taxon>Chordata</taxon>
        <taxon>Tunicata</taxon>
        <taxon>Appendicularia</taxon>
        <taxon>Copelata</taxon>
        <taxon>Oikopleuridae</taxon>
        <taxon>Oikopleura</taxon>
    </lineage>
</organism>
<name>E4WYX0_OIKDI</name>
<sequence>MNKIIFLQLLVKEIYSNSLNAFHTNFVTVEPFCESNIIFPDALSDTCTGRFFQDGKSCHAQCLEKVVLTCSCMNHMFGLIWVAKPNGCEWEIDGVCEREIVKKQATANFKVESIAKTESECEAQVKDSIESGSADVTAMVNCTSTTDRRRRSVDAAVLKEFDVFVDLTMIEIIEKDKNVNGTDIELNNTSANTIDIKEQVNFIIQEALQEIVETVKNETGIDLDRVEIAIDNVKFNEIIEQVESDVEPVINIDMTGFVPEKCNTTLEDDTYRVIFQKNIKLSSETGADGIQIIINAFQSNMIDDHILCVEFSDVYNELYVTVDSAPIVYEFYETFLTIEQEVADELEATISELINTGIIDNDQDATTAVSVLLASPLILSLEITMDFLSDWTWRPQLADKSSSTNKLLTSVITSIFESGWTACAVDNDLEVSTKIKYSKGEQSRARRATSSSTTVTIIMDFNSIENKTNINTPEDINTLEGKLMAELKSDLLDAAEINDDASFLPSNFTATFSVEPFLSFESYDEPVRSTTVTPTTIETNTNSVDNEKIVEIESHISQITHDMEKLSIVDIDLVDEVSELKKVISDLKNQIFKKTKQEKLMEMMLVQALYSKAPSYSQEIENRIGQSEDRTQAELISMESRILDIMNVMATQIFNPKTESF</sequence>
<gene>
    <name evidence="1" type="ORF">GSOID_T00013663001</name>
</gene>
<evidence type="ECO:0000313" key="1">
    <source>
        <dbReference type="EMBL" id="CBY22886.1"/>
    </source>
</evidence>
<dbReference type="AlphaFoldDB" id="E4WYX0"/>